<dbReference type="GO" id="GO:0005829">
    <property type="term" value="C:cytosol"/>
    <property type="evidence" value="ECO:0007669"/>
    <property type="project" value="TreeGrafter"/>
</dbReference>
<evidence type="ECO:0000256" key="2">
    <source>
        <dbReference type="ARBA" id="ARBA00012737"/>
    </source>
</evidence>
<keyword evidence="7" id="KW-1185">Reference proteome</keyword>
<evidence type="ECO:0000313" key="7">
    <source>
        <dbReference type="Proteomes" id="UP000579647"/>
    </source>
</evidence>
<gene>
    <name evidence="6" type="ORF">HNR07_001957</name>
</gene>
<keyword evidence="3" id="KW-0061">Asparagine biosynthesis</keyword>
<dbReference type="InterPro" id="IPR001962">
    <property type="entry name" value="Asn_synthase"/>
</dbReference>
<comment type="pathway">
    <text evidence="1">Amino-acid biosynthesis; L-asparagine biosynthesis; L-asparagine from L-aspartate (L-Gln route): step 1/1.</text>
</comment>
<accession>A0A840W1T6</accession>
<dbReference type="InterPro" id="IPR029055">
    <property type="entry name" value="Ntn_hydrolases_N"/>
</dbReference>
<dbReference type="PANTHER" id="PTHR43284">
    <property type="entry name" value="ASPARAGINE SYNTHETASE (GLUTAMINE-HYDROLYZING)"/>
    <property type="match status" value="1"/>
</dbReference>
<evidence type="ECO:0000259" key="5">
    <source>
        <dbReference type="Pfam" id="PF00733"/>
    </source>
</evidence>
<dbReference type="InterPro" id="IPR051786">
    <property type="entry name" value="ASN_synthetase/amidase"/>
</dbReference>
<dbReference type="Gene3D" id="3.60.20.10">
    <property type="entry name" value="Glutamine Phosphoribosylpyrophosphate, subunit 1, domain 1"/>
    <property type="match status" value="1"/>
</dbReference>
<keyword evidence="6" id="KW-0436">Ligase</keyword>
<dbReference type="SUPFAM" id="SSF52402">
    <property type="entry name" value="Adenine nucleotide alpha hydrolases-like"/>
    <property type="match status" value="1"/>
</dbReference>
<reference evidence="6 7" key="1">
    <citation type="submission" date="2020-08" db="EMBL/GenBank/DDBJ databases">
        <title>Sequencing the genomes of 1000 actinobacteria strains.</title>
        <authorList>
            <person name="Klenk H.-P."/>
        </authorList>
    </citation>
    <scope>NUCLEOTIDE SEQUENCE [LARGE SCALE GENOMIC DNA]</scope>
    <source>
        <strain evidence="6 7">DSM 44598</strain>
    </source>
</reference>
<feature type="domain" description="Asparagine synthetase" evidence="5">
    <location>
        <begin position="197"/>
        <end position="551"/>
    </location>
</feature>
<evidence type="ECO:0000313" key="6">
    <source>
        <dbReference type="EMBL" id="MBB5490820.1"/>
    </source>
</evidence>
<dbReference type="AlphaFoldDB" id="A0A840W1T6"/>
<evidence type="ECO:0000256" key="4">
    <source>
        <dbReference type="ARBA" id="ARBA00048741"/>
    </source>
</evidence>
<dbReference type="SUPFAM" id="SSF56235">
    <property type="entry name" value="N-terminal nucleophile aminohydrolases (Ntn hydrolases)"/>
    <property type="match status" value="1"/>
</dbReference>
<proteinExistence type="predicted"/>
<evidence type="ECO:0000256" key="1">
    <source>
        <dbReference type="ARBA" id="ARBA00005187"/>
    </source>
</evidence>
<dbReference type="GO" id="GO:0004066">
    <property type="term" value="F:asparagine synthase (glutamine-hydrolyzing) activity"/>
    <property type="evidence" value="ECO:0007669"/>
    <property type="project" value="UniProtKB-EC"/>
</dbReference>
<dbReference type="NCBIfam" id="NF033561">
    <property type="entry name" value="macrolact_Ik_Al"/>
    <property type="match status" value="1"/>
</dbReference>
<sequence>MEWFGGVVTATGSPSLRPTAPAWSRAIPSGELWTAGPGSGMAVTTAETGPLHGAVLGTHTVSALCLRAWLSGDWRSGPPTWSGNYTVLVAHQEGASVFTDPAHALPIHFCEMEGSTVWASSSRALSGLTRTGVDPAWVSGLLLDPVGAHGTEHSAFQGVRTVPPGHCLTVRSGERATLTRWWSPPKCSPRNEAAQLFKDALEKAVAVRIAQAEHLSCDLSGGLDSTTLCLLSSKQAAGTQPLTAWTVHPASRDHGGDMDHAREAVHGRADVNHTLLPLTEAELPYGGLDRVPPTDEPAPATITSARHVLAYERIRAGGSTLHMSGDGGDALLMQSPELTLRLVARGRVVRALRDLYGWAKLDRQSPLGMLSRMARNGHRSSPHWLAPKAENTSVAGPSRRTVELLRGDAELLALRGIGRTAHADAQFAASFGVRLEAPFLDRAVVEAALTFRVGDRGSPWSYKPQLTEAMRDILPEVIARRRTKGGTDADHHLGLRAHLPEVSALLVDGWLAGHGLIDPQAVHEELRAAASGRETPWGLLEPVAAAEVWARAVEASPPTVWTRTPARQEAGR</sequence>
<comment type="catalytic activity">
    <reaction evidence="4">
        <text>L-aspartate + L-glutamine + ATP + H2O = L-asparagine + L-glutamate + AMP + diphosphate + H(+)</text>
        <dbReference type="Rhea" id="RHEA:12228"/>
        <dbReference type="ChEBI" id="CHEBI:15377"/>
        <dbReference type="ChEBI" id="CHEBI:15378"/>
        <dbReference type="ChEBI" id="CHEBI:29985"/>
        <dbReference type="ChEBI" id="CHEBI:29991"/>
        <dbReference type="ChEBI" id="CHEBI:30616"/>
        <dbReference type="ChEBI" id="CHEBI:33019"/>
        <dbReference type="ChEBI" id="CHEBI:58048"/>
        <dbReference type="ChEBI" id="CHEBI:58359"/>
        <dbReference type="ChEBI" id="CHEBI:456215"/>
        <dbReference type="EC" id="6.3.5.4"/>
    </reaction>
</comment>
<dbReference type="Proteomes" id="UP000579647">
    <property type="component" value="Unassembled WGS sequence"/>
</dbReference>
<comment type="caution">
    <text evidence="6">The sequence shown here is derived from an EMBL/GenBank/DDBJ whole genome shotgun (WGS) entry which is preliminary data.</text>
</comment>
<dbReference type="EMBL" id="JACHDO010000001">
    <property type="protein sequence ID" value="MBB5490820.1"/>
    <property type="molecule type" value="Genomic_DNA"/>
</dbReference>
<dbReference type="GO" id="GO:0006529">
    <property type="term" value="P:asparagine biosynthetic process"/>
    <property type="evidence" value="ECO:0007669"/>
    <property type="project" value="UniProtKB-KW"/>
</dbReference>
<keyword evidence="3" id="KW-0028">Amino-acid biosynthesis</keyword>
<dbReference type="EC" id="6.3.5.4" evidence="2"/>
<dbReference type="RefSeq" id="WP_184364448.1">
    <property type="nucleotide sequence ID" value="NZ_BAAAKM010000042.1"/>
</dbReference>
<dbReference type="Pfam" id="PF00733">
    <property type="entry name" value="Asn_synthase"/>
    <property type="match status" value="1"/>
</dbReference>
<organism evidence="6 7">
    <name type="scientific">Nocardiopsis metallicus</name>
    <dbReference type="NCBI Taxonomy" id="179819"/>
    <lineage>
        <taxon>Bacteria</taxon>
        <taxon>Bacillati</taxon>
        <taxon>Actinomycetota</taxon>
        <taxon>Actinomycetes</taxon>
        <taxon>Streptosporangiales</taxon>
        <taxon>Nocardiopsidaceae</taxon>
        <taxon>Nocardiopsis</taxon>
    </lineage>
</organism>
<evidence type="ECO:0000256" key="3">
    <source>
        <dbReference type="ARBA" id="ARBA00022888"/>
    </source>
</evidence>
<protein>
    <recommendedName>
        <fullName evidence="2">asparagine synthase (glutamine-hydrolyzing)</fullName>
        <ecNumber evidence="2">6.3.5.4</ecNumber>
    </recommendedName>
</protein>
<dbReference type="PANTHER" id="PTHR43284:SF1">
    <property type="entry name" value="ASPARAGINE SYNTHETASE"/>
    <property type="match status" value="1"/>
</dbReference>
<name>A0A840W1T6_9ACTN</name>
<dbReference type="InterPro" id="IPR014729">
    <property type="entry name" value="Rossmann-like_a/b/a_fold"/>
</dbReference>
<dbReference type="Gene3D" id="3.40.50.620">
    <property type="entry name" value="HUPs"/>
    <property type="match status" value="1"/>
</dbReference>